<evidence type="ECO:0000313" key="1">
    <source>
        <dbReference type="EMBL" id="KAI0529610.1"/>
    </source>
</evidence>
<evidence type="ECO:0000313" key="2">
    <source>
        <dbReference type="Proteomes" id="UP000829196"/>
    </source>
</evidence>
<name>A0A8T3C708_DENNO</name>
<sequence length="53" mass="6107">MILSEKLNFGYIASRSNKFCVVSFLKYEFEFSPLLPCTKGMNFVPICSYKTIT</sequence>
<dbReference type="Proteomes" id="UP000829196">
    <property type="component" value="Unassembled WGS sequence"/>
</dbReference>
<accession>A0A8T3C708</accession>
<proteinExistence type="predicted"/>
<keyword evidence="2" id="KW-1185">Reference proteome</keyword>
<comment type="caution">
    <text evidence="1">The sequence shown here is derived from an EMBL/GenBank/DDBJ whole genome shotgun (WGS) entry which is preliminary data.</text>
</comment>
<dbReference type="SMR" id="A0A8T3C708"/>
<dbReference type="EMBL" id="JAGYWB010000002">
    <property type="protein sequence ID" value="KAI0529610.1"/>
    <property type="molecule type" value="Genomic_DNA"/>
</dbReference>
<gene>
    <name evidence="1" type="ORF">KFK09_002164</name>
</gene>
<protein>
    <submittedName>
        <fullName evidence="1">Uncharacterized protein</fullName>
    </submittedName>
</protein>
<reference evidence="1" key="1">
    <citation type="journal article" date="2022" name="Front. Genet.">
        <title>Chromosome-Scale Assembly of the Dendrobium nobile Genome Provides Insights Into the Molecular Mechanism of the Biosynthesis of the Medicinal Active Ingredient of Dendrobium.</title>
        <authorList>
            <person name="Xu Q."/>
            <person name="Niu S.-C."/>
            <person name="Li K.-L."/>
            <person name="Zheng P.-J."/>
            <person name="Zhang X.-J."/>
            <person name="Jia Y."/>
            <person name="Liu Y."/>
            <person name="Niu Y.-X."/>
            <person name="Yu L.-H."/>
            <person name="Chen D.-F."/>
            <person name="Zhang G.-Q."/>
        </authorList>
    </citation>
    <scope>NUCLEOTIDE SEQUENCE</scope>
    <source>
        <tissue evidence="1">Leaf</tissue>
    </source>
</reference>
<dbReference type="AlphaFoldDB" id="A0A8T3C708"/>
<organism evidence="1 2">
    <name type="scientific">Dendrobium nobile</name>
    <name type="common">Orchid</name>
    <dbReference type="NCBI Taxonomy" id="94219"/>
    <lineage>
        <taxon>Eukaryota</taxon>
        <taxon>Viridiplantae</taxon>
        <taxon>Streptophyta</taxon>
        <taxon>Embryophyta</taxon>
        <taxon>Tracheophyta</taxon>
        <taxon>Spermatophyta</taxon>
        <taxon>Magnoliopsida</taxon>
        <taxon>Liliopsida</taxon>
        <taxon>Asparagales</taxon>
        <taxon>Orchidaceae</taxon>
        <taxon>Epidendroideae</taxon>
        <taxon>Malaxideae</taxon>
        <taxon>Dendrobiinae</taxon>
        <taxon>Dendrobium</taxon>
    </lineage>
</organism>